<dbReference type="PANTHER" id="PTHR34582:SF6">
    <property type="entry name" value="UPF0702 TRANSMEMBRANE PROTEIN YCAP"/>
    <property type="match status" value="1"/>
</dbReference>
<keyword evidence="5 7" id="KW-1133">Transmembrane helix</keyword>
<dbReference type="Gene3D" id="3.30.240.20">
    <property type="entry name" value="bsu07140 like domains"/>
    <property type="match status" value="1"/>
</dbReference>
<dbReference type="KEGG" id="rul:UC8_29640"/>
<organism evidence="9 10">
    <name type="scientific">Roseimaritima ulvae</name>
    <dbReference type="NCBI Taxonomy" id="980254"/>
    <lineage>
        <taxon>Bacteria</taxon>
        <taxon>Pseudomonadati</taxon>
        <taxon>Planctomycetota</taxon>
        <taxon>Planctomycetia</taxon>
        <taxon>Pirellulales</taxon>
        <taxon>Pirellulaceae</taxon>
        <taxon>Roseimaritima</taxon>
    </lineage>
</organism>
<dbReference type="Pfam" id="PF04239">
    <property type="entry name" value="DUF421"/>
    <property type="match status" value="1"/>
</dbReference>
<feature type="domain" description="YetF C-terminal" evidence="8">
    <location>
        <begin position="91"/>
        <end position="180"/>
    </location>
</feature>
<keyword evidence="4 7" id="KW-0812">Transmembrane</keyword>
<dbReference type="GO" id="GO:0005886">
    <property type="term" value="C:plasma membrane"/>
    <property type="evidence" value="ECO:0007669"/>
    <property type="project" value="UniProtKB-SubCell"/>
</dbReference>
<comment type="similarity">
    <text evidence="2">Belongs to the UPF0702 family.</text>
</comment>
<dbReference type="RefSeq" id="WP_068131805.1">
    <property type="nucleotide sequence ID" value="NZ_CP042914.1"/>
</dbReference>
<evidence type="ECO:0000256" key="4">
    <source>
        <dbReference type="ARBA" id="ARBA00022692"/>
    </source>
</evidence>
<dbReference type="OrthoDB" id="9793799at2"/>
<comment type="subcellular location">
    <subcellularLocation>
        <location evidence="1">Cell membrane</location>
        <topology evidence="1">Multi-pass membrane protein</topology>
    </subcellularLocation>
</comment>
<reference evidence="9 10" key="1">
    <citation type="submission" date="2019-08" db="EMBL/GenBank/DDBJ databases">
        <title>Deep-cultivation of Planctomycetes and their phenomic and genomic characterization uncovers novel biology.</title>
        <authorList>
            <person name="Wiegand S."/>
            <person name="Jogler M."/>
            <person name="Boedeker C."/>
            <person name="Pinto D."/>
            <person name="Vollmers J."/>
            <person name="Rivas-Marin E."/>
            <person name="Kohn T."/>
            <person name="Peeters S.H."/>
            <person name="Heuer A."/>
            <person name="Rast P."/>
            <person name="Oberbeckmann S."/>
            <person name="Bunk B."/>
            <person name="Jeske O."/>
            <person name="Meyerdierks A."/>
            <person name="Storesund J.E."/>
            <person name="Kallscheuer N."/>
            <person name="Luecker S."/>
            <person name="Lage O.M."/>
            <person name="Pohl T."/>
            <person name="Merkel B.J."/>
            <person name="Hornburger P."/>
            <person name="Mueller R.-W."/>
            <person name="Bruemmer F."/>
            <person name="Labrenz M."/>
            <person name="Spormann A.M."/>
            <person name="Op den Camp H."/>
            <person name="Overmann J."/>
            <person name="Amann R."/>
            <person name="Jetten M.S.M."/>
            <person name="Mascher T."/>
            <person name="Medema M.H."/>
            <person name="Devos D.P."/>
            <person name="Kaster A.-K."/>
            <person name="Ovreas L."/>
            <person name="Rohde M."/>
            <person name="Galperin M.Y."/>
            <person name="Jogler C."/>
        </authorList>
    </citation>
    <scope>NUCLEOTIDE SEQUENCE [LARGE SCALE GENOMIC DNA]</scope>
    <source>
        <strain evidence="9 10">UC8</strain>
    </source>
</reference>
<keyword evidence="6 7" id="KW-0472">Membrane</keyword>
<keyword evidence="3" id="KW-1003">Cell membrane</keyword>
<evidence type="ECO:0000256" key="5">
    <source>
        <dbReference type="ARBA" id="ARBA00022989"/>
    </source>
</evidence>
<keyword evidence="10" id="KW-1185">Reference proteome</keyword>
<protein>
    <recommendedName>
        <fullName evidence="8">YetF C-terminal domain-containing protein</fullName>
    </recommendedName>
</protein>
<evidence type="ECO:0000256" key="1">
    <source>
        <dbReference type="ARBA" id="ARBA00004651"/>
    </source>
</evidence>
<dbReference type="EMBL" id="CP042914">
    <property type="protein sequence ID" value="QEG40946.1"/>
    <property type="molecule type" value="Genomic_DNA"/>
</dbReference>
<evidence type="ECO:0000256" key="6">
    <source>
        <dbReference type="ARBA" id="ARBA00023136"/>
    </source>
</evidence>
<dbReference type="InterPro" id="IPR023090">
    <property type="entry name" value="UPF0702_alpha/beta_dom_sf"/>
</dbReference>
<evidence type="ECO:0000313" key="10">
    <source>
        <dbReference type="Proteomes" id="UP000325286"/>
    </source>
</evidence>
<dbReference type="PANTHER" id="PTHR34582">
    <property type="entry name" value="UPF0702 TRANSMEMBRANE PROTEIN YCAP"/>
    <property type="match status" value="1"/>
</dbReference>
<dbReference type="Proteomes" id="UP000325286">
    <property type="component" value="Chromosome"/>
</dbReference>
<sequence>MLEKWLAAEGTELLLVLLSCLVCYAAILVYTRVAGLRSFSKMSAADFAMTIAVGSLFASTISSPSPSLILGLTAIAALYASQWLIASVRCRSKRIADWVDNEPLLLMAGRTFLDENLRRANLTRSDVHGKLREANAFNYDQVLAVIFETTGDVSVLHSPDPDSRVDMEILQDVIDADQLKDAAAALSESKSN</sequence>
<dbReference type="AlphaFoldDB" id="A0A5B9QV50"/>
<dbReference type="InterPro" id="IPR007353">
    <property type="entry name" value="DUF421"/>
</dbReference>
<proteinExistence type="inferred from homology"/>
<evidence type="ECO:0000259" key="8">
    <source>
        <dbReference type="Pfam" id="PF04239"/>
    </source>
</evidence>
<accession>A0A5B9QV50</accession>
<feature type="transmembrane region" description="Helical" evidence="7">
    <location>
        <begin position="12"/>
        <end position="31"/>
    </location>
</feature>
<evidence type="ECO:0000256" key="2">
    <source>
        <dbReference type="ARBA" id="ARBA00006448"/>
    </source>
</evidence>
<evidence type="ECO:0000256" key="3">
    <source>
        <dbReference type="ARBA" id="ARBA00022475"/>
    </source>
</evidence>
<evidence type="ECO:0000256" key="7">
    <source>
        <dbReference type="SAM" id="Phobius"/>
    </source>
</evidence>
<name>A0A5B9QV50_9BACT</name>
<gene>
    <name evidence="9" type="ORF">UC8_29640</name>
</gene>
<feature type="transmembrane region" description="Helical" evidence="7">
    <location>
        <begin position="68"/>
        <end position="86"/>
    </location>
</feature>
<evidence type="ECO:0000313" key="9">
    <source>
        <dbReference type="EMBL" id="QEG40946.1"/>
    </source>
</evidence>